<comment type="caution">
    <text evidence="1">The sequence shown here is derived from an EMBL/GenBank/DDBJ whole genome shotgun (WGS) entry which is preliminary data.</text>
</comment>
<feature type="non-terminal residue" evidence="1">
    <location>
        <position position="1"/>
    </location>
</feature>
<reference evidence="1 2" key="1">
    <citation type="journal article" date="2017" name="Int. J. Parasitol.">
        <title>The genome of the protozoan parasite Cystoisospora suis and a reverse vaccinology approach to identify vaccine candidates.</title>
        <authorList>
            <person name="Palmieri N."/>
            <person name="Shrestha A."/>
            <person name="Ruttkowski B."/>
            <person name="Beck T."/>
            <person name="Vogl C."/>
            <person name="Tomley F."/>
            <person name="Blake D.P."/>
            <person name="Joachim A."/>
        </authorList>
    </citation>
    <scope>NUCLEOTIDE SEQUENCE [LARGE SCALE GENOMIC DNA]</scope>
    <source>
        <strain evidence="1 2">Wien I</strain>
    </source>
</reference>
<keyword evidence="2" id="KW-1185">Reference proteome</keyword>
<organism evidence="1 2">
    <name type="scientific">Cystoisospora suis</name>
    <dbReference type="NCBI Taxonomy" id="483139"/>
    <lineage>
        <taxon>Eukaryota</taxon>
        <taxon>Sar</taxon>
        <taxon>Alveolata</taxon>
        <taxon>Apicomplexa</taxon>
        <taxon>Conoidasida</taxon>
        <taxon>Coccidia</taxon>
        <taxon>Eucoccidiorida</taxon>
        <taxon>Eimeriorina</taxon>
        <taxon>Sarcocystidae</taxon>
        <taxon>Cystoisospora</taxon>
    </lineage>
</organism>
<sequence>SLSSPPPPPLPFCFFRSFEVHSFSLPQLPRASKKSRPLLSDSSSSSSFLQRFSLRKHKIISFSPTRPGVYTPEPSHLPHMRGYLPTSSFFSTLSPCKYLVTPSSFRQTSLSSPSSSSSHFFLSCLPSLPSLLSPGLLLQRACLSRNLEKESFASLFSPRRGYRPAINWVKTRLSARMHQYRKRSLKKKNHSKVILRFKITRFGWQRLRSGRNGEKENLNHRQFRKSQSYAFVSRDDLWKFRFQLPSYIL</sequence>
<proteinExistence type="predicted"/>
<name>A0A2C6KDY2_9APIC</name>
<evidence type="ECO:0000313" key="2">
    <source>
        <dbReference type="Proteomes" id="UP000221165"/>
    </source>
</evidence>
<dbReference type="Proteomes" id="UP000221165">
    <property type="component" value="Unassembled WGS sequence"/>
</dbReference>
<dbReference type="RefSeq" id="XP_067916592.1">
    <property type="nucleotide sequence ID" value="XM_068071432.1"/>
</dbReference>
<dbReference type="EMBL" id="MIGC01010867">
    <property type="protein sequence ID" value="PHJ14858.1"/>
    <property type="molecule type" value="Genomic_DNA"/>
</dbReference>
<gene>
    <name evidence="1" type="ORF">CSUI_011332</name>
</gene>
<dbReference type="AlphaFoldDB" id="A0A2C6KDY2"/>
<dbReference type="OrthoDB" id="382086at2759"/>
<feature type="non-terminal residue" evidence="1">
    <location>
        <position position="249"/>
    </location>
</feature>
<protein>
    <submittedName>
        <fullName evidence="1">Uncharacterized protein</fullName>
    </submittedName>
</protein>
<dbReference type="VEuPathDB" id="ToxoDB:CSUI_011332"/>
<accession>A0A2C6KDY2</accession>
<dbReference type="GeneID" id="94434643"/>
<evidence type="ECO:0000313" key="1">
    <source>
        <dbReference type="EMBL" id="PHJ14858.1"/>
    </source>
</evidence>